<accession>A0A9J6APH7</accession>
<sequence>MLVTLSIKVQIDGKSMTDFLIQYLQLNWNILTNMNLIYAEHLWRCSHSLQFVQQGRELHRGAAGCSTGEDFQSHVIDISVTALYVNLLVVGMREGAMEKELQAAASKKISNQMLSTSQSLPFILIVMEDIAIHANNSCISCGASVSCY</sequence>
<protein>
    <submittedName>
        <fullName evidence="1">Uncharacterized protein</fullName>
    </submittedName>
</protein>
<dbReference type="Proteomes" id="UP000824120">
    <property type="component" value="Chromosome 2"/>
</dbReference>
<reference evidence="1 2" key="1">
    <citation type="submission" date="2020-09" db="EMBL/GenBank/DDBJ databases">
        <title>De no assembly of potato wild relative species, Solanum commersonii.</title>
        <authorList>
            <person name="Cho K."/>
        </authorList>
    </citation>
    <scope>NUCLEOTIDE SEQUENCE [LARGE SCALE GENOMIC DNA]</scope>
    <source>
        <strain evidence="1">LZ3.2</strain>
        <tissue evidence="1">Leaf</tissue>
    </source>
</reference>
<dbReference type="EMBL" id="JACXVP010000002">
    <property type="protein sequence ID" value="KAG5625983.1"/>
    <property type="molecule type" value="Genomic_DNA"/>
</dbReference>
<name>A0A9J6APH7_SOLCO</name>
<dbReference type="AlphaFoldDB" id="A0A9J6APH7"/>
<organism evidence="1 2">
    <name type="scientific">Solanum commersonii</name>
    <name type="common">Commerson's wild potato</name>
    <name type="synonym">Commerson's nightshade</name>
    <dbReference type="NCBI Taxonomy" id="4109"/>
    <lineage>
        <taxon>Eukaryota</taxon>
        <taxon>Viridiplantae</taxon>
        <taxon>Streptophyta</taxon>
        <taxon>Embryophyta</taxon>
        <taxon>Tracheophyta</taxon>
        <taxon>Spermatophyta</taxon>
        <taxon>Magnoliopsida</taxon>
        <taxon>eudicotyledons</taxon>
        <taxon>Gunneridae</taxon>
        <taxon>Pentapetalae</taxon>
        <taxon>asterids</taxon>
        <taxon>lamiids</taxon>
        <taxon>Solanales</taxon>
        <taxon>Solanaceae</taxon>
        <taxon>Solanoideae</taxon>
        <taxon>Solaneae</taxon>
        <taxon>Solanum</taxon>
    </lineage>
</organism>
<gene>
    <name evidence="1" type="ORF">H5410_011201</name>
</gene>
<dbReference type="OrthoDB" id="10351148at2759"/>
<evidence type="ECO:0000313" key="2">
    <source>
        <dbReference type="Proteomes" id="UP000824120"/>
    </source>
</evidence>
<proteinExistence type="predicted"/>
<evidence type="ECO:0000313" key="1">
    <source>
        <dbReference type="EMBL" id="KAG5625983.1"/>
    </source>
</evidence>
<comment type="caution">
    <text evidence="1">The sequence shown here is derived from an EMBL/GenBank/DDBJ whole genome shotgun (WGS) entry which is preliminary data.</text>
</comment>
<keyword evidence="2" id="KW-1185">Reference proteome</keyword>